<proteinExistence type="predicted"/>
<reference evidence="3" key="2">
    <citation type="submission" date="2021-04" db="EMBL/GenBank/DDBJ databases">
        <authorList>
            <person name="Gilroy R."/>
        </authorList>
    </citation>
    <scope>NUCLEOTIDE SEQUENCE</scope>
    <source>
        <strain evidence="3">ChiW4-1371</strain>
    </source>
</reference>
<dbReference type="PANTHER" id="PTHR35038">
    <property type="entry name" value="DISSIMILATORY SULFITE REDUCTASE SIRA"/>
    <property type="match status" value="1"/>
</dbReference>
<dbReference type="PANTHER" id="PTHR35038:SF8">
    <property type="entry name" value="C-TYPE POLYHEME CYTOCHROME OMCC"/>
    <property type="match status" value="1"/>
</dbReference>
<name>A0A9D2KBY6_9BACT</name>
<dbReference type="NCBIfam" id="NF040943">
    <property type="entry name" value="cytoc3_ExtM"/>
    <property type="match status" value="1"/>
</dbReference>
<comment type="caution">
    <text evidence="3">The sequence shown here is derived from an EMBL/GenBank/DDBJ whole genome shotgun (WGS) entry which is preliminary data.</text>
</comment>
<dbReference type="SUPFAM" id="SSF48695">
    <property type="entry name" value="Multiheme cytochromes"/>
    <property type="match status" value="2"/>
</dbReference>
<sequence length="618" mass="69413">MKKIVTALIILLLIFLSVFFYISKDNEELSSCMSCHQGIETTSISHADLSCTDCHGGNSLTNNKDEAHADMFGKNNPSDPSVWMQTCGKCHEYQVRRVSSTLMYTNTGIIKNTLAAWGEENGMLYSQNNNDIIYGKDGKHITIDNISNYDSISADMYRKFCSACHVGQAADMGYQGVHSSGCSTCHFPYGDFGEYNGNDKNMVGKSMHSVTHEMQALPDDKVCLSCHNRSGRIALSYKGEYDGNNALVPLKDGIPGPNLTSGLRNTRHFQDDIHHAKGMECIDCHTTMEIMGDGYYYENMYEQVEISCESCHGSYTEKPKTAPAVKENMVPHLKGSSYKEKIEYGSKMVLTDKGRPFSNVYKKDDKIILMSKRSGKEREVKVITGTKEHNISGHNKMECYTCHSANVIQCYGCHVEYNETKTMYDFVKNEETKGLFIETEDLRTFYPFPLAFNQKGKIAPVTPGCQTFLTHINENGTLVDNDKMVNFRGKPQMKYAPFYGHNTGKKAVTCESCHSTMFFYGFGDGLFSYDNHTLTSALRCDNCPVPLNSIYAVENGEFKSKSDIVRAGSGPLGKDEILKAVDVMKCIVCHNEKDSKYYQQDIDYEKILNDDVHKPLIR</sequence>
<protein>
    <submittedName>
        <fullName evidence="3">Cytochrome C</fullName>
    </submittedName>
</protein>
<keyword evidence="1" id="KW-0732">Signal</keyword>
<evidence type="ECO:0000313" key="3">
    <source>
        <dbReference type="EMBL" id="HIZ88463.1"/>
    </source>
</evidence>
<dbReference type="AlphaFoldDB" id="A0A9D2KBY6"/>
<reference evidence="3" key="1">
    <citation type="journal article" date="2021" name="PeerJ">
        <title>Extensive microbial diversity within the chicken gut microbiome revealed by metagenomics and culture.</title>
        <authorList>
            <person name="Gilroy R."/>
            <person name="Ravi A."/>
            <person name="Getino M."/>
            <person name="Pursley I."/>
            <person name="Horton D.L."/>
            <person name="Alikhan N.F."/>
            <person name="Baker D."/>
            <person name="Gharbi K."/>
            <person name="Hall N."/>
            <person name="Watson M."/>
            <person name="Adriaenssens E.M."/>
            <person name="Foster-Nyarko E."/>
            <person name="Jarju S."/>
            <person name="Secka A."/>
            <person name="Antonio M."/>
            <person name="Oren A."/>
            <person name="Chaudhuri R.R."/>
            <person name="La Ragione R."/>
            <person name="Hildebrand F."/>
            <person name="Pallen M.J."/>
        </authorList>
    </citation>
    <scope>NUCLEOTIDE SEQUENCE</scope>
    <source>
        <strain evidence="3">ChiW4-1371</strain>
    </source>
</reference>
<dbReference type="GO" id="GO:0016491">
    <property type="term" value="F:oxidoreductase activity"/>
    <property type="evidence" value="ECO:0007669"/>
    <property type="project" value="TreeGrafter"/>
</dbReference>
<dbReference type="EMBL" id="DXAQ01000014">
    <property type="protein sequence ID" value="HIZ88463.1"/>
    <property type="molecule type" value="Genomic_DNA"/>
</dbReference>
<evidence type="ECO:0000256" key="1">
    <source>
        <dbReference type="ARBA" id="ARBA00022729"/>
    </source>
</evidence>
<accession>A0A9D2KBY6</accession>
<feature type="domain" description="Cytochrome c-552/4" evidence="2">
    <location>
        <begin position="271"/>
        <end position="313"/>
    </location>
</feature>
<gene>
    <name evidence="3" type="ORF">H9804_00830</name>
</gene>
<evidence type="ECO:0000259" key="2">
    <source>
        <dbReference type="Pfam" id="PF13435"/>
    </source>
</evidence>
<dbReference type="Pfam" id="PF13435">
    <property type="entry name" value="Cytochrome_C554"/>
    <property type="match status" value="1"/>
</dbReference>
<evidence type="ECO:0000313" key="4">
    <source>
        <dbReference type="Proteomes" id="UP000824176"/>
    </source>
</evidence>
<dbReference type="InterPro" id="IPR036280">
    <property type="entry name" value="Multihaem_cyt_sf"/>
</dbReference>
<dbReference type="InterPro" id="IPR023155">
    <property type="entry name" value="Cyt_c-552/4"/>
</dbReference>
<organism evidence="3 4">
    <name type="scientific">Candidatus Mucispirillum faecigallinarum</name>
    <dbReference type="NCBI Taxonomy" id="2838699"/>
    <lineage>
        <taxon>Bacteria</taxon>
        <taxon>Pseudomonadati</taxon>
        <taxon>Deferribacterota</taxon>
        <taxon>Deferribacteres</taxon>
        <taxon>Deferribacterales</taxon>
        <taxon>Mucispirillaceae</taxon>
        <taxon>Mucispirillum</taxon>
    </lineage>
</organism>
<dbReference type="Gene3D" id="1.10.1130.10">
    <property type="entry name" value="Flavocytochrome C3, Chain A"/>
    <property type="match status" value="2"/>
</dbReference>
<dbReference type="InterPro" id="IPR051829">
    <property type="entry name" value="Multiheme_Cytochr_ET"/>
</dbReference>
<dbReference type="Proteomes" id="UP000824176">
    <property type="component" value="Unassembled WGS sequence"/>
</dbReference>